<dbReference type="PANTHER" id="PTHR30055:SF238">
    <property type="entry name" value="MYCOFACTOCIN BIOSYNTHESIS TRANSCRIPTIONAL REGULATOR MFTR-RELATED"/>
    <property type="match status" value="1"/>
</dbReference>
<dbReference type="RefSeq" id="WP_349803687.1">
    <property type="nucleotide sequence ID" value="NZ_JBEGDP010000002.1"/>
</dbReference>
<dbReference type="SUPFAM" id="SSF46689">
    <property type="entry name" value="Homeodomain-like"/>
    <property type="match status" value="1"/>
</dbReference>
<name>A0ABV1NUD0_9ACTN</name>
<feature type="domain" description="HTH tetR-type" evidence="5">
    <location>
        <begin position="9"/>
        <end position="69"/>
    </location>
</feature>
<dbReference type="Proteomes" id="UP001482520">
    <property type="component" value="Unassembled WGS sequence"/>
</dbReference>
<keyword evidence="2 4" id="KW-0238">DNA-binding</keyword>
<accession>A0ABV1NUD0</accession>
<dbReference type="EMBL" id="JBEGDP010000002">
    <property type="protein sequence ID" value="MEQ7846115.1"/>
    <property type="molecule type" value="Genomic_DNA"/>
</dbReference>
<gene>
    <name evidence="6" type="ORF">V6R90_02415</name>
</gene>
<dbReference type="InterPro" id="IPR009057">
    <property type="entry name" value="Homeodomain-like_sf"/>
</dbReference>
<reference evidence="6 7" key="1">
    <citation type="submission" date="2024-02" db="EMBL/GenBank/DDBJ databases">
        <title>Full genome sequence of Nocardioides kribbensis.</title>
        <authorList>
            <person name="Poletto B.L."/>
            <person name="Silva G."/>
            <person name="Galante D."/>
            <person name="Campos K.R."/>
            <person name="Santos M.B.N."/>
            <person name="Sacchi C.T."/>
        </authorList>
    </citation>
    <scope>NUCLEOTIDE SEQUENCE [LARGE SCALE GENOMIC DNA]</scope>
    <source>
        <strain evidence="6 7">O4R</strain>
    </source>
</reference>
<evidence type="ECO:0000259" key="5">
    <source>
        <dbReference type="PROSITE" id="PS50977"/>
    </source>
</evidence>
<dbReference type="Pfam" id="PF00440">
    <property type="entry name" value="TetR_N"/>
    <property type="match status" value="1"/>
</dbReference>
<dbReference type="Gene3D" id="1.10.357.10">
    <property type="entry name" value="Tetracycline Repressor, domain 2"/>
    <property type="match status" value="1"/>
</dbReference>
<keyword evidence="3" id="KW-0804">Transcription</keyword>
<dbReference type="InterPro" id="IPR050109">
    <property type="entry name" value="HTH-type_TetR-like_transc_reg"/>
</dbReference>
<keyword evidence="7" id="KW-1185">Reference proteome</keyword>
<evidence type="ECO:0000256" key="2">
    <source>
        <dbReference type="ARBA" id="ARBA00023125"/>
    </source>
</evidence>
<feature type="DNA-binding region" description="H-T-H motif" evidence="4">
    <location>
        <begin position="32"/>
        <end position="51"/>
    </location>
</feature>
<sequence>MGLREDKKQAAWQEIRGAAWRLFAERGFDAVSVEEIAGAAGVSRSTFFNYFRTKEAAVVDPAPRVVRRLDDLLAEQPVEREAWEALTAVLVGLTRADREDMVVRRRMVADSPELQRGAHELGEQLAAQLVAWMTTRLPHDPLGAALVVELSLAATRTAWAAWPEDAGVDAYLALLQDCLSRARPAADGRGRPEAH</sequence>
<dbReference type="PANTHER" id="PTHR30055">
    <property type="entry name" value="HTH-TYPE TRANSCRIPTIONAL REGULATOR RUTR"/>
    <property type="match status" value="1"/>
</dbReference>
<protein>
    <submittedName>
        <fullName evidence="6">TetR family transcriptional regulator</fullName>
    </submittedName>
</protein>
<dbReference type="InterPro" id="IPR001647">
    <property type="entry name" value="HTH_TetR"/>
</dbReference>
<organism evidence="6 7">
    <name type="scientific">Nocardioides kribbensis</name>
    <dbReference type="NCBI Taxonomy" id="305517"/>
    <lineage>
        <taxon>Bacteria</taxon>
        <taxon>Bacillati</taxon>
        <taxon>Actinomycetota</taxon>
        <taxon>Actinomycetes</taxon>
        <taxon>Propionibacteriales</taxon>
        <taxon>Nocardioidaceae</taxon>
        <taxon>Nocardioides</taxon>
    </lineage>
</organism>
<keyword evidence="1" id="KW-0805">Transcription regulation</keyword>
<evidence type="ECO:0000313" key="6">
    <source>
        <dbReference type="EMBL" id="MEQ7846115.1"/>
    </source>
</evidence>
<comment type="caution">
    <text evidence="6">The sequence shown here is derived from an EMBL/GenBank/DDBJ whole genome shotgun (WGS) entry which is preliminary data.</text>
</comment>
<dbReference type="PRINTS" id="PR00455">
    <property type="entry name" value="HTHTETR"/>
</dbReference>
<evidence type="ECO:0000256" key="4">
    <source>
        <dbReference type="PROSITE-ProRule" id="PRU00335"/>
    </source>
</evidence>
<proteinExistence type="predicted"/>
<evidence type="ECO:0000313" key="7">
    <source>
        <dbReference type="Proteomes" id="UP001482520"/>
    </source>
</evidence>
<evidence type="ECO:0000256" key="1">
    <source>
        <dbReference type="ARBA" id="ARBA00023015"/>
    </source>
</evidence>
<evidence type="ECO:0000256" key="3">
    <source>
        <dbReference type="ARBA" id="ARBA00023163"/>
    </source>
</evidence>
<dbReference type="PROSITE" id="PS50977">
    <property type="entry name" value="HTH_TETR_2"/>
    <property type="match status" value="1"/>
</dbReference>